<dbReference type="GO" id="GO:0016413">
    <property type="term" value="F:O-acetyltransferase activity"/>
    <property type="evidence" value="ECO:0007669"/>
    <property type="project" value="TreeGrafter"/>
</dbReference>
<dbReference type="PANTHER" id="PTHR40074:SF2">
    <property type="entry name" value="O-ACETYLTRANSFERASE WECH"/>
    <property type="match status" value="1"/>
</dbReference>
<reference evidence="8 9" key="2">
    <citation type="submission" date="2016-08" db="EMBL/GenBank/DDBJ databases">
        <title>Pervasive Adenine N6-methylation of Active Genes in Fungi.</title>
        <authorList>
            <consortium name="DOE Joint Genome Institute"/>
            <person name="Mondo S.J."/>
            <person name="Dannebaum R.O."/>
            <person name="Kuo R.C."/>
            <person name="Labutti K."/>
            <person name="Haridas S."/>
            <person name="Kuo A."/>
            <person name="Salamov A."/>
            <person name="Ahrendt S.R."/>
            <person name="Lipzen A."/>
            <person name="Sullivan W."/>
            <person name="Andreopoulos W.B."/>
            <person name="Clum A."/>
            <person name="Lindquist E."/>
            <person name="Daum C."/>
            <person name="Ramamoorthy G.K."/>
            <person name="Gryganskyi A."/>
            <person name="Culley D."/>
            <person name="Magnuson J.K."/>
            <person name="James T.Y."/>
            <person name="O'Malley M.A."/>
            <person name="Stajich J.E."/>
            <person name="Spatafora J.W."/>
            <person name="Visel A."/>
            <person name="Grigoriev I.V."/>
        </authorList>
    </citation>
    <scope>NUCLEOTIDE SEQUENCE [LARGE SCALE GENOMIC DNA]</scope>
    <source>
        <strain evidence="8 9">S4</strain>
    </source>
</reference>
<feature type="transmembrane region" description="Helical" evidence="6">
    <location>
        <begin position="307"/>
        <end position="325"/>
    </location>
</feature>
<feature type="transmembrane region" description="Helical" evidence="6">
    <location>
        <begin position="375"/>
        <end position="394"/>
    </location>
</feature>
<dbReference type="GO" id="GO:0005886">
    <property type="term" value="C:plasma membrane"/>
    <property type="evidence" value="ECO:0007669"/>
    <property type="project" value="UniProtKB-SubCell"/>
</dbReference>
<comment type="caution">
    <text evidence="8">The sequence shown here is derived from an EMBL/GenBank/DDBJ whole genome shotgun (WGS) entry which is preliminary data.</text>
</comment>
<feature type="transmembrane region" description="Helical" evidence="6">
    <location>
        <begin position="132"/>
        <end position="153"/>
    </location>
</feature>
<evidence type="ECO:0000313" key="9">
    <source>
        <dbReference type="Proteomes" id="UP000193944"/>
    </source>
</evidence>
<dbReference type="PANTHER" id="PTHR40074">
    <property type="entry name" value="O-ACETYLTRANSFERASE WECH"/>
    <property type="match status" value="1"/>
</dbReference>
<keyword evidence="2" id="KW-1003">Cell membrane</keyword>
<accession>A0A1Y1XKJ8</accession>
<feature type="transmembrane region" description="Helical" evidence="6">
    <location>
        <begin position="337"/>
        <end position="363"/>
    </location>
</feature>
<evidence type="ECO:0000256" key="6">
    <source>
        <dbReference type="SAM" id="Phobius"/>
    </source>
</evidence>
<dbReference type="Pfam" id="PF01757">
    <property type="entry name" value="Acyl_transf_3"/>
    <property type="match status" value="1"/>
</dbReference>
<keyword evidence="9" id="KW-1185">Reference proteome</keyword>
<evidence type="ECO:0000256" key="2">
    <source>
        <dbReference type="ARBA" id="ARBA00022475"/>
    </source>
</evidence>
<feature type="transmembrane region" description="Helical" evidence="6">
    <location>
        <begin position="268"/>
        <end position="287"/>
    </location>
</feature>
<sequence length="407" mass="48579">MSEIYEEEYISLNAFERSSTNQTLINNENDDIFLERIEIQTISKRKKERIYWIDCLRVFSSMLVVFHNVTFTDVPHLEFDSYNWKILYFYNSFTRPCVPLFIMISGVFFLNPERKITLESIYKKYLFRIFKCYVFWTIYYNVFDYLIINYIHFPFKFDGDLALEILKYCILGLGHLWYLNFAFGLYALTPIFREVARNKKMAIYTAGCGILVAQFIPSFCDFIRVFLDFDISILKTFFDSTLTYGILGYTNYFMLGYLLGCFNLNRKVYIYIVYVIGIIGIAGTPILKFGSAYILKQHNNYFGRYNSFNVSMSTVGIFCFFKYYIGPKMNKLMNYNIFRSILLTLSEYSFGIYLIHMTVYHIFLRFGINSFSLNPLYWLPVYAIMIYLISFILIHYMRKVFIFREVT</sequence>
<organism evidence="8 9">
    <name type="scientific">Anaeromyces robustus</name>
    <dbReference type="NCBI Taxonomy" id="1754192"/>
    <lineage>
        <taxon>Eukaryota</taxon>
        <taxon>Fungi</taxon>
        <taxon>Fungi incertae sedis</taxon>
        <taxon>Chytridiomycota</taxon>
        <taxon>Chytridiomycota incertae sedis</taxon>
        <taxon>Neocallimastigomycetes</taxon>
        <taxon>Neocallimastigales</taxon>
        <taxon>Neocallimastigaceae</taxon>
        <taxon>Anaeromyces</taxon>
    </lineage>
</organism>
<protein>
    <recommendedName>
        <fullName evidence="7">Acyltransferase 3 domain-containing protein</fullName>
    </recommendedName>
</protein>
<keyword evidence="4 6" id="KW-1133">Transmembrane helix</keyword>
<feature type="transmembrane region" description="Helical" evidence="6">
    <location>
        <begin position="89"/>
        <end position="111"/>
    </location>
</feature>
<proteinExistence type="predicted"/>
<feature type="domain" description="Acyltransferase 3" evidence="7">
    <location>
        <begin position="50"/>
        <end position="394"/>
    </location>
</feature>
<reference evidence="8 9" key="1">
    <citation type="submission" date="2016-08" db="EMBL/GenBank/DDBJ databases">
        <title>A Parts List for Fungal Cellulosomes Revealed by Comparative Genomics.</title>
        <authorList>
            <consortium name="DOE Joint Genome Institute"/>
            <person name="Haitjema C.H."/>
            <person name="Gilmore S.P."/>
            <person name="Henske J.K."/>
            <person name="Solomon K.V."/>
            <person name="De Groot R."/>
            <person name="Kuo A."/>
            <person name="Mondo S.J."/>
            <person name="Salamov A.A."/>
            <person name="Labutti K."/>
            <person name="Zhao Z."/>
            <person name="Chiniquy J."/>
            <person name="Barry K."/>
            <person name="Brewer H.M."/>
            <person name="Purvine S.O."/>
            <person name="Wright A.T."/>
            <person name="Boxma B."/>
            <person name="Van Alen T."/>
            <person name="Hackstein J.H."/>
            <person name="Baker S.E."/>
            <person name="Grigoriev I.V."/>
            <person name="O'Malley M.A."/>
        </authorList>
    </citation>
    <scope>NUCLEOTIDE SEQUENCE [LARGE SCALE GENOMIC DNA]</scope>
    <source>
        <strain evidence="8 9">S4</strain>
    </source>
</reference>
<keyword evidence="5 6" id="KW-0472">Membrane</keyword>
<feature type="transmembrane region" description="Helical" evidence="6">
    <location>
        <begin position="201"/>
        <end position="227"/>
    </location>
</feature>
<evidence type="ECO:0000259" key="7">
    <source>
        <dbReference type="Pfam" id="PF01757"/>
    </source>
</evidence>
<comment type="subcellular location">
    <subcellularLocation>
        <location evidence="1">Cell membrane</location>
        <topology evidence="1">Multi-pass membrane protein</topology>
    </subcellularLocation>
</comment>
<evidence type="ECO:0000256" key="1">
    <source>
        <dbReference type="ARBA" id="ARBA00004651"/>
    </source>
</evidence>
<dbReference type="Proteomes" id="UP000193944">
    <property type="component" value="Unassembled WGS sequence"/>
</dbReference>
<dbReference type="AlphaFoldDB" id="A0A1Y1XKJ8"/>
<evidence type="ECO:0000313" key="8">
    <source>
        <dbReference type="EMBL" id="ORX86223.1"/>
    </source>
</evidence>
<dbReference type="GO" id="GO:0009246">
    <property type="term" value="P:enterobacterial common antigen biosynthetic process"/>
    <property type="evidence" value="ECO:0007669"/>
    <property type="project" value="TreeGrafter"/>
</dbReference>
<dbReference type="EMBL" id="MCFG01000024">
    <property type="protein sequence ID" value="ORX86223.1"/>
    <property type="molecule type" value="Genomic_DNA"/>
</dbReference>
<evidence type="ECO:0000256" key="3">
    <source>
        <dbReference type="ARBA" id="ARBA00022692"/>
    </source>
</evidence>
<dbReference type="InterPro" id="IPR002656">
    <property type="entry name" value="Acyl_transf_3_dom"/>
</dbReference>
<feature type="transmembrane region" description="Helical" evidence="6">
    <location>
        <begin position="242"/>
        <end position="261"/>
    </location>
</feature>
<evidence type="ECO:0000256" key="5">
    <source>
        <dbReference type="ARBA" id="ARBA00023136"/>
    </source>
</evidence>
<evidence type="ECO:0000256" key="4">
    <source>
        <dbReference type="ARBA" id="ARBA00022989"/>
    </source>
</evidence>
<feature type="transmembrane region" description="Helical" evidence="6">
    <location>
        <begin position="50"/>
        <end position="69"/>
    </location>
</feature>
<keyword evidence="3 6" id="KW-0812">Transmembrane</keyword>
<gene>
    <name evidence="8" type="ORF">BCR32DRAFT_290202</name>
</gene>
<name>A0A1Y1XKJ8_9FUNG</name>
<feature type="transmembrane region" description="Helical" evidence="6">
    <location>
        <begin position="165"/>
        <end position="189"/>
    </location>
</feature>